<dbReference type="Proteomes" id="UP000295399">
    <property type="component" value="Unassembled WGS sequence"/>
</dbReference>
<dbReference type="PROSITE" id="PS51208">
    <property type="entry name" value="AUTOTRANSPORTER"/>
    <property type="match status" value="1"/>
</dbReference>
<dbReference type="EMBL" id="SLXO01000002">
    <property type="protein sequence ID" value="TCP37979.1"/>
    <property type="molecule type" value="Genomic_DNA"/>
</dbReference>
<protein>
    <submittedName>
        <fullName evidence="3">Autotransporter-like protein</fullName>
    </submittedName>
</protein>
<proteinExistence type="predicted"/>
<gene>
    <name evidence="3" type="ORF">EV659_102390</name>
</gene>
<dbReference type="InterPro" id="IPR036709">
    <property type="entry name" value="Autotransporte_beta_dom_sf"/>
</dbReference>
<keyword evidence="4" id="KW-1185">Reference proteome</keyword>
<dbReference type="Pfam" id="PF03797">
    <property type="entry name" value="Autotransporter"/>
    <property type="match status" value="1"/>
</dbReference>
<evidence type="ECO:0000313" key="4">
    <source>
        <dbReference type="Proteomes" id="UP000295399"/>
    </source>
</evidence>
<evidence type="ECO:0000259" key="2">
    <source>
        <dbReference type="PROSITE" id="PS51208"/>
    </source>
</evidence>
<feature type="chain" id="PRO_5020444091" evidence="1">
    <location>
        <begin position="30"/>
        <end position="412"/>
    </location>
</feature>
<dbReference type="SMART" id="SM00869">
    <property type="entry name" value="Autotransporter"/>
    <property type="match status" value="1"/>
</dbReference>
<organism evidence="3 4">
    <name type="scientific">Rhodothalassium salexigens DSM 2132</name>
    <dbReference type="NCBI Taxonomy" id="1188247"/>
    <lineage>
        <taxon>Bacteria</taxon>
        <taxon>Pseudomonadati</taxon>
        <taxon>Pseudomonadota</taxon>
        <taxon>Alphaproteobacteria</taxon>
        <taxon>Rhodothalassiales</taxon>
        <taxon>Rhodothalassiaceae</taxon>
        <taxon>Rhodothalassium</taxon>
    </lineage>
</organism>
<dbReference type="InterPro" id="IPR005546">
    <property type="entry name" value="Autotransporte_beta"/>
</dbReference>
<dbReference type="Gene3D" id="2.40.128.130">
    <property type="entry name" value="Autotransporter beta-domain"/>
    <property type="match status" value="1"/>
</dbReference>
<feature type="signal peptide" evidence="1">
    <location>
        <begin position="1"/>
        <end position="29"/>
    </location>
</feature>
<sequence length="412" mass="44482">MTRRTSFRLLSSASLLSAALGLVWAPAAAAQAGADPVPELDAPIDLDVSLRLIGDDRIIGEKLDRIYNFLSEPGDRFRQDVSIIADAGADAIPALSPEFYDAFVKAALVVGDRHMEQVHQRLTAPGRDRTGVWGSVYYEDFDKDANATRQFSEQYDFQTWGFTGGVDFALVPWLTAGVSLNYATVDVDVQGPIGVGDDGSLDSWGASVYFGTRNDRGFNATASVGYQFNDASAVRPVDIQASIGSIARAYEADFDPGALIAEVRADYTLHAAGFHVRPGVGVDFVITESQTFEEQGGAESLALNVAAQGYEEIGGTARLDIFRPVGDDGLFYPYAGGYYRHNFQDDGREFAANFQAGTELFRVVGQTERDEWGGRAGLLINLGPVRLDAAFDARFGSDFDSLGGSLSAQLRF</sequence>
<dbReference type="SUPFAM" id="SSF103515">
    <property type="entry name" value="Autotransporter"/>
    <property type="match status" value="1"/>
</dbReference>
<dbReference type="AlphaFoldDB" id="A0A4R2PQA6"/>
<comment type="caution">
    <text evidence="3">The sequence shown here is derived from an EMBL/GenBank/DDBJ whole genome shotgun (WGS) entry which is preliminary data.</text>
</comment>
<evidence type="ECO:0000313" key="3">
    <source>
        <dbReference type="EMBL" id="TCP37979.1"/>
    </source>
</evidence>
<dbReference type="OrthoDB" id="5292073at2"/>
<name>A0A4R2PQA6_RHOSA</name>
<accession>A0A4R2PQA6</accession>
<dbReference type="RefSeq" id="WP_132707626.1">
    <property type="nucleotide sequence ID" value="NZ_JACIGF010000002.1"/>
</dbReference>
<feature type="domain" description="Autotransporter" evidence="2">
    <location>
        <begin position="125"/>
        <end position="412"/>
    </location>
</feature>
<dbReference type="InParanoid" id="A0A4R2PQA6"/>
<reference evidence="3 4" key="1">
    <citation type="submission" date="2019-03" db="EMBL/GenBank/DDBJ databases">
        <title>Genomic Encyclopedia of Type Strains, Phase IV (KMG-IV): sequencing the most valuable type-strain genomes for metagenomic binning, comparative biology and taxonomic classification.</title>
        <authorList>
            <person name="Goeker M."/>
        </authorList>
    </citation>
    <scope>NUCLEOTIDE SEQUENCE [LARGE SCALE GENOMIC DNA]</scope>
    <source>
        <strain evidence="3 4">DSM 2132</strain>
    </source>
</reference>
<keyword evidence="1" id="KW-0732">Signal</keyword>
<evidence type="ECO:0000256" key="1">
    <source>
        <dbReference type="SAM" id="SignalP"/>
    </source>
</evidence>